<keyword evidence="3" id="KW-1185">Reference proteome</keyword>
<feature type="chain" id="PRO_5045317376" evidence="1">
    <location>
        <begin position="32"/>
        <end position="127"/>
    </location>
</feature>
<accession>A0ABP9P8E1</accession>
<dbReference type="EMBL" id="BAABKG010000001">
    <property type="protein sequence ID" value="GAA5142359.1"/>
    <property type="molecule type" value="Genomic_DNA"/>
</dbReference>
<comment type="caution">
    <text evidence="2">The sequence shown here is derived from an EMBL/GenBank/DDBJ whole genome shotgun (WGS) entry which is preliminary data.</text>
</comment>
<dbReference type="RefSeq" id="WP_345454327.1">
    <property type="nucleotide sequence ID" value="NZ_BAABKG010000001.1"/>
</dbReference>
<name>A0ABP9P8E1_9ACTN</name>
<gene>
    <name evidence="2" type="ORF">GCM10023340_05700</name>
</gene>
<protein>
    <submittedName>
        <fullName evidence="2">Uncharacterized protein</fullName>
    </submittedName>
</protein>
<sequence>MSVLRTVTAGLGAAALLATPLALATATPASAAERQFRCAGSPVDFEVEKDDGRYEVDVDLDGRRGDQWRITLRQDGGVFYNQVRRVDADGDIDVDRTRPNTAGRDVFKLTVKKIGGPAACSSTIAFR</sequence>
<evidence type="ECO:0000313" key="3">
    <source>
        <dbReference type="Proteomes" id="UP001500221"/>
    </source>
</evidence>
<feature type="signal peptide" evidence="1">
    <location>
        <begin position="1"/>
        <end position="31"/>
    </location>
</feature>
<reference evidence="3" key="1">
    <citation type="journal article" date="2019" name="Int. J. Syst. Evol. Microbiol.">
        <title>The Global Catalogue of Microorganisms (GCM) 10K type strain sequencing project: providing services to taxonomists for standard genome sequencing and annotation.</title>
        <authorList>
            <consortium name="The Broad Institute Genomics Platform"/>
            <consortium name="The Broad Institute Genome Sequencing Center for Infectious Disease"/>
            <person name="Wu L."/>
            <person name="Ma J."/>
        </authorList>
    </citation>
    <scope>NUCLEOTIDE SEQUENCE [LARGE SCALE GENOMIC DNA]</scope>
    <source>
        <strain evidence="3">JCM 18459</strain>
    </source>
</reference>
<proteinExistence type="predicted"/>
<dbReference type="Proteomes" id="UP001500221">
    <property type="component" value="Unassembled WGS sequence"/>
</dbReference>
<evidence type="ECO:0000313" key="2">
    <source>
        <dbReference type="EMBL" id="GAA5142359.1"/>
    </source>
</evidence>
<keyword evidence="1" id="KW-0732">Signal</keyword>
<evidence type="ECO:0000256" key="1">
    <source>
        <dbReference type="SAM" id="SignalP"/>
    </source>
</evidence>
<organism evidence="2 3">
    <name type="scientific">Nocardioides marinquilinus</name>
    <dbReference type="NCBI Taxonomy" id="1210400"/>
    <lineage>
        <taxon>Bacteria</taxon>
        <taxon>Bacillati</taxon>
        <taxon>Actinomycetota</taxon>
        <taxon>Actinomycetes</taxon>
        <taxon>Propionibacteriales</taxon>
        <taxon>Nocardioidaceae</taxon>
        <taxon>Nocardioides</taxon>
    </lineage>
</organism>